<dbReference type="PANTHER" id="PTHR42930:SF3">
    <property type="entry name" value="PHOSPHATE-SPECIFIC TRANSPORT SYSTEM ACCESSORY PROTEIN PHOU"/>
    <property type="match status" value="1"/>
</dbReference>
<evidence type="ECO:0000256" key="4">
    <source>
        <dbReference type="ARBA" id="ARBA00022448"/>
    </source>
</evidence>
<comment type="function">
    <text evidence="7">Plays a role in the regulation of phosphate uptake.</text>
</comment>
<dbReference type="AlphaFoldDB" id="A0A0A2DNV3"/>
<evidence type="ECO:0000313" key="9">
    <source>
        <dbReference type="EMBL" id="KGM18561.1"/>
    </source>
</evidence>
<comment type="similarity">
    <text evidence="2 7">Belongs to the PhoU family.</text>
</comment>
<dbReference type="PANTHER" id="PTHR42930">
    <property type="entry name" value="PHOSPHATE-SPECIFIC TRANSPORT SYSTEM ACCESSORY PROTEIN PHOU"/>
    <property type="match status" value="1"/>
</dbReference>
<keyword evidence="5 7" id="KW-0963">Cytoplasm</keyword>
<dbReference type="Gene3D" id="1.20.58.220">
    <property type="entry name" value="Phosphate transport system protein phou homolog 2, domain 2"/>
    <property type="match status" value="1"/>
</dbReference>
<keyword evidence="10" id="KW-1185">Reference proteome</keyword>
<dbReference type="PIRSF" id="PIRSF003107">
    <property type="entry name" value="PhoU"/>
    <property type="match status" value="1"/>
</dbReference>
<gene>
    <name evidence="9" type="ORF">MA47_06185</name>
</gene>
<dbReference type="InterPro" id="IPR028366">
    <property type="entry name" value="PhoU"/>
</dbReference>
<evidence type="ECO:0000256" key="3">
    <source>
        <dbReference type="ARBA" id="ARBA00011738"/>
    </source>
</evidence>
<dbReference type="InterPro" id="IPR038078">
    <property type="entry name" value="PhoU-like_sf"/>
</dbReference>
<comment type="caution">
    <text evidence="9">The sequence shown here is derived from an EMBL/GenBank/DDBJ whole genome shotgun (WGS) entry which is preliminary data.</text>
</comment>
<dbReference type="Proteomes" id="UP000030145">
    <property type="component" value="Unassembled WGS sequence"/>
</dbReference>
<dbReference type="GO" id="GO:0006817">
    <property type="term" value="P:phosphate ion transport"/>
    <property type="evidence" value="ECO:0007669"/>
    <property type="project" value="UniProtKB-KW"/>
</dbReference>
<name>A0A0A2DNV3_9CORY</name>
<evidence type="ECO:0000256" key="7">
    <source>
        <dbReference type="PIRNR" id="PIRNR003107"/>
    </source>
</evidence>
<evidence type="ECO:0000256" key="2">
    <source>
        <dbReference type="ARBA" id="ARBA00008107"/>
    </source>
</evidence>
<dbReference type="SUPFAM" id="SSF109755">
    <property type="entry name" value="PhoU-like"/>
    <property type="match status" value="1"/>
</dbReference>
<dbReference type="EMBL" id="JRVJ01000010">
    <property type="protein sequence ID" value="KGM18561.1"/>
    <property type="molecule type" value="Genomic_DNA"/>
</dbReference>
<evidence type="ECO:0000256" key="5">
    <source>
        <dbReference type="ARBA" id="ARBA00022490"/>
    </source>
</evidence>
<dbReference type="FunFam" id="1.20.58.220:FF:000004">
    <property type="entry name" value="Phosphate-specific transport system accessory protein PhoU"/>
    <property type="match status" value="1"/>
</dbReference>
<dbReference type="GO" id="GO:0030643">
    <property type="term" value="P:intracellular phosphate ion homeostasis"/>
    <property type="evidence" value="ECO:0007669"/>
    <property type="project" value="InterPro"/>
</dbReference>
<dbReference type="InterPro" id="IPR026022">
    <property type="entry name" value="PhoU_dom"/>
</dbReference>
<feature type="domain" description="PhoU" evidence="8">
    <location>
        <begin position="16"/>
        <end position="103"/>
    </location>
</feature>
<keyword evidence="6 7" id="KW-0592">Phosphate transport</keyword>
<dbReference type="GO" id="GO:0045936">
    <property type="term" value="P:negative regulation of phosphate metabolic process"/>
    <property type="evidence" value="ECO:0007669"/>
    <property type="project" value="InterPro"/>
</dbReference>
<dbReference type="GO" id="GO:0005737">
    <property type="term" value="C:cytoplasm"/>
    <property type="evidence" value="ECO:0007669"/>
    <property type="project" value="UniProtKB-SubCell"/>
</dbReference>
<keyword evidence="4 7" id="KW-0813">Transport</keyword>
<protein>
    <recommendedName>
        <fullName evidence="7">Phosphate-specific transport system accessory protein PhoU</fullName>
    </recommendedName>
</protein>
<evidence type="ECO:0000313" key="10">
    <source>
        <dbReference type="Proteomes" id="UP000030145"/>
    </source>
</evidence>
<dbReference type="GeneID" id="300552217"/>
<reference evidence="9 10" key="1">
    <citation type="submission" date="2014-10" db="EMBL/GenBank/DDBJ databases">
        <title>Whole Genome sequence of Corynebacterium auriscanis strain CIP 106629.</title>
        <authorList>
            <person name="Hassan S.S."/>
            <person name="Jamal S.B."/>
            <person name="Tiwari S."/>
            <person name="Oliveira L.D.C."/>
            <person name="Souza F."/>
            <person name="Mariano D.C."/>
            <person name="Almeida S."/>
            <person name="Dorella F."/>
            <person name="Pereira F."/>
            <person name="Carvalho A."/>
            <person name="Leal C.A."/>
            <person name="Soares S.D.C."/>
            <person name="Figueiredo H.C."/>
            <person name="Silva A."/>
            <person name="Azevedo V.A."/>
        </authorList>
    </citation>
    <scope>NUCLEOTIDE SEQUENCE [LARGE SCALE GENOMIC DNA]</scope>
    <source>
        <strain evidence="9 10">CIP 106629</strain>
    </source>
</reference>
<dbReference type="Pfam" id="PF01895">
    <property type="entry name" value="PhoU"/>
    <property type="match status" value="2"/>
</dbReference>
<accession>A0A0A2DNV3</accession>
<dbReference type="NCBIfam" id="TIGR02135">
    <property type="entry name" value="phoU_full"/>
    <property type="match status" value="1"/>
</dbReference>
<proteinExistence type="inferred from homology"/>
<organism evidence="9 10">
    <name type="scientific">Corynebacterium auriscanis</name>
    <dbReference type="NCBI Taxonomy" id="99807"/>
    <lineage>
        <taxon>Bacteria</taxon>
        <taxon>Bacillati</taxon>
        <taxon>Actinomycetota</taxon>
        <taxon>Actinomycetes</taxon>
        <taxon>Mycobacteriales</taxon>
        <taxon>Corynebacteriaceae</taxon>
        <taxon>Corynebacterium</taxon>
    </lineage>
</organism>
<comment type="subunit">
    <text evidence="3 7">Homodimer.</text>
</comment>
<evidence type="ECO:0000259" key="8">
    <source>
        <dbReference type="Pfam" id="PF01895"/>
    </source>
</evidence>
<dbReference type="RefSeq" id="WP_035114407.1">
    <property type="nucleotide sequence ID" value="NZ_CP047046.1"/>
</dbReference>
<evidence type="ECO:0000256" key="1">
    <source>
        <dbReference type="ARBA" id="ARBA00004496"/>
    </source>
</evidence>
<feature type="domain" description="PhoU" evidence="8">
    <location>
        <begin position="121"/>
        <end position="204"/>
    </location>
</feature>
<evidence type="ECO:0000256" key="6">
    <source>
        <dbReference type="ARBA" id="ARBA00022592"/>
    </source>
</evidence>
<comment type="subcellular location">
    <subcellularLocation>
        <location evidence="1 7">Cytoplasm</location>
    </subcellularLocation>
</comment>
<sequence>MRHAYREQLDMLIHDLLQMADFTNNAMESATNALLTANLKLAEEVVDSIEVIERQRDEASEKAFEILLLQSPLARELRLVVAAISIVDNLTRMGTLAIHVAKIARRRHPEVAVPEELRGYISEMSRLGCAAATKVHDILTSADPDEALELLTDDDAVDDIHQHLFILTTQREWPYTVREAVDLTLLSRYYERFSDHAVTIGERMVYLATGMKSEEYSESILEKQAEDEIRAKFKEVARRYGSTF</sequence>